<keyword evidence="4" id="KW-1185">Reference proteome</keyword>
<evidence type="ECO:0000313" key="3">
    <source>
        <dbReference type="EMBL" id="GEL26736.1"/>
    </source>
</evidence>
<organism evidence="3 4">
    <name type="scientific">Pseudonocardia sulfidoxydans NBRC 16205</name>
    <dbReference type="NCBI Taxonomy" id="1223511"/>
    <lineage>
        <taxon>Bacteria</taxon>
        <taxon>Bacillati</taxon>
        <taxon>Actinomycetota</taxon>
        <taxon>Actinomycetes</taxon>
        <taxon>Pseudonocardiales</taxon>
        <taxon>Pseudonocardiaceae</taxon>
        <taxon>Pseudonocardia</taxon>
    </lineage>
</organism>
<evidence type="ECO:0000313" key="4">
    <source>
        <dbReference type="Proteomes" id="UP000321685"/>
    </source>
</evidence>
<dbReference type="Gene3D" id="3.30.370.10">
    <property type="entry name" value="Barstar-like"/>
    <property type="match status" value="1"/>
</dbReference>
<proteinExistence type="inferred from homology"/>
<comment type="caution">
    <text evidence="3">The sequence shown here is derived from an EMBL/GenBank/DDBJ whole genome shotgun (WGS) entry which is preliminary data.</text>
</comment>
<dbReference type="OrthoDB" id="5184890at2"/>
<evidence type="ECO:0000259" key="2">
    <source>
        <dbReference type="Pfam" id="PF01337"/>
    </source>
</evidence>
<dbReference type="EMBL" id="BJVJ01000108">
    <property type="protein sequence ID" value="GEL26736.1"/>
    <property type="molecule type" value="Genomic_DNA"/>
</dbReference>
<sequence>MTVQSIGLQCSPRDAGQVADTARQCGARVARVDGPRDRQAFYRAVAAQLDVPDWFGHNLDALRDVLTDLSWLPAGEVVLIWDDPAALAPADPEGHDRLLDVLADAAAASGTGERPLRVVLTGRI</sequence>
<dbReference type="Proteomes" id="UP000321685">
    <property type="component" value="Unassembled WGS sequence"/>
</dbReference>
<dbReference type="RefSeq" id="WP_147115320.1">
    <property type="nucleotide sequence ID" value="NZ_BJVJ01000108.1"/>
</dbReference>
<feature type="domain" description="Barstar (barnase inhibitor)" evidence="2">
    <location>
        <begin position="30"/>
        <end position="120"/>
    </location>
</feature>
<evidence type="ECO:0000256" key="1">
    <source>
        <dbReference type="ARBA" id="ARBA00006845"/>
    </source>
</evidence>
<dbReference type="InterPro" id="IPR035905">
    <property type="entry name" value="Barstar-like_sf"/>
</dbReference>
<dbReference type="SUPFAM" id="SSF52038">
    <property type="entry name" value="Barstar-related"/>
    <property type="match status" value="1"/>
</dbReference>
<name>A0A511DPI3_9PSEU</name>
<protein>
    <recommendedName>
        <fullName evidence="2">Barstar (barnase inhibitor) domain-containing protein</fullName>
    </recommendedName>
</protein>
<gene>
    <name evidence="3" type="ORF">PSU4_56900</name>
</gene>
<dbReference type="InterPro" id="IPR000468">
    <property type="entry name" value="Barstar"/>
</dbReference>
<accession>A0A511DPI3</accession>
<dbReference type="AlphaFoldDB" id="A0A511DPI3"/>
<reference evidence="3 4" key="1">
    <citation type="submission" date="2019-07" db="EMBL/GenBank/DDBJ databases">
        <title>Whole genome shotgun sequence of Pseudonocardia sulfidoxydans NBRC 16205.</title>
        <authorList>
            <person name="Hosoyama A."/>
            <person name="Uohara A."/>
            <person name="Ohji S."/>
            <person name="Ichikawa N."/>
        </authorList>
    </citation>
    <scope>NUCLEOTIDE SEQUENCE [LARGE SCALE GENOMIC DNA]</scope>
    <source>
        <strain evidence="3 4">NBRC 16205</strain>
    </source>
</reference>
<comment type="similarity">
    <text evidence="1">Belongs to the barstar family.</text>
</comment>
<dbReference type="Pfam" id="PF01337">
    <property type="entry name" value="Barstar"/>
    <property type="match status" value="1"/>
</dbReference>